<dbReference type="GO" id="GO:0004776">
    <property type="term" value="F:succinate-CoA ligase (GDP-forming) activity"/>
    <property type="evidence" value="ECO:0007669"/>
    <property type="project" value="TreeGrafter"/>
</dbReference>
<dbReference type="EMBL" id="CP009933">
    <property type="protein sequence ID" value="AKA72138.1"/>
    <property type="molecule type" value="Genomic_DNA"/>
</dbReference>
<proteinExistence type="predicted"/>
<dbReference type="Pfam" id="PF02629">
    <property type="entry name" value="CoA_binding"/>
    <property type="match status" value="1"/>
</dbReference>
<dbReference type="GO" id="GO:0004775">
    <property type="term" value="F:succinate-CoA ligase (ADP-forming) activity"/>
    <property type="evidence" value="ECO:0007669"/>
    <property type="project" value="TreeGrafter"/>
</dbReference>
<evidence type="ECO:0000259" key="2">
    <source>
        <dbReference type="Pfam" id="PF02629"/>
    </source>
</evidence>
<dbReference type="AlphaFoldDB" id="A0A0E3MBT9"/>
<organism evidence="3 4">
    <name type="scientific">Clostridium scatologenes</name>
    <dbReference type="NCBI Taxonomy" id="1548"/>
    <lineage>
        <taxon>Bacteria</taxon>
        <taxon>Bacillati</taxon>
        <taxon>Bacillota</taxon>
        <taxon>Clostridia</taxon>
        <taxon>Eubacteriales</taxon>
        <taxon>Clostridiaceae</taxon>
        <taxon>Clostridium</taxon>
    </lineage>
</organism>
<keyword evidence="4" id="KW-1185">Reference proteome</keyword>
<dbReference type="Gene3D" id="3.40.50.720">
    <property type="entry name" value="NAD(P)-binding Rossmann-like Domain"/>
    <property type="match status" value="1"/>
</dbReference>
<dbReference type="STRING" id="1548.CSCA_5013"/>
<dbReference type="SUPFAM" id="SSF52210">
    <property type="entry name" value="Succinyl-CoA synthetase domains"/>
    <property type="match status" value="2"/>
</dbReference>
<dbReference type="InterPro" id="IPR016102">
    <property type="entry name" value="Succinyl-CoA_synth-like"/>
</dbReference>
<dbReference type="NCBIfam" id="NF004760">
    <property type="entry name" value="PRK06091.1"/>
    <property type="match status" value="1"/>
</dbReference>
<dbReference type="Pfam" id="PF00549">
    <property type="entry name" value="Ligase_CoA"/>
    <property type="match status" value="1"/>
</dbReference>
<evidence type="ECO:0000313" key="4">
    <source>
        <dbReference type="Proteomes" id="UP000033115"/>
    </source>
</evidence>
<name>A0A0E3MBT9_CLOSL</name>
<dbReference type="Gene3D" id="3.40.50.261">
    <property type="entry name" value="Succinyl-CoA synthetase domains"/>
    <property type="match status" value="2"/>
</dbReference>
<dbReference type="GO" id="GO:0006099">
    <property type="term" value="P:tricarboxylic acid cycle"/>
    <property type="evidence" value="ECO:0007669"/>
    <property type="project" value="TreeGrafter"/>
</dbReference>
<reference evidence="3 4" key="1">
    <citation type="journal article" date="2015" name="J. Biotechnol.">
        <title>Complete genome sequence of a malodorant-producing acetogen, Clostridium scatologenes ATCC 25775(T).</title>
        <authorList>
            <person name="Zhu Z."/>
            <person name="Guo T."/>
            <person name="Zheng H."/>
            <person name="Song T."/>
            <person name="Ouyang P."/>
            <person name="Xie J."/>
        </authorList>
    </citation>
    <scope>NUCLEOTIDE SEQUENCE [LARGE SCALE GENOMIC DNA]</scope>
    <source>
        <strain evidence="3 4">ATCC 25775</strain>
    </source>
</reference>
<gene>
    <name evidence="3" type="ORF">CSCA_5013</name>
</gene>
<feature type="domain" description="CoA-binding" evidence="2">
    <location>
        <begin position="190"/>
        <end position="283"/>
    </location>
</feature>
<evidence type="ECO:0000313" key="3">
    <source>
        <dbReference type="EMBL" id="AKA72138.1"/>
    </source>
</evidence>
<dbReference type="PANTHER" id="PTHR11117:SF24">
    <property type="entry name" value="PROTEIN FDRA"/>
    <property type="match status" value="1"/>
</dbReference>
<dbReference type="KEGG" id="csq:CSCA_5013"/>
<protein>
    <submittedName>
        <fullName evidence="3">FdrA family protein</fullName>
    </submittedName>
</protein>
<feature type="domain" description="ATP-citrate synthase/succinyl-CoA ligase C-terminal" evidence="1">
    <location>
        <begin position="342"/>
        <end position="496"/>
    </location>
</feature>
<dbReference type="Proteomes" id="UP000033115">
    <property type="component" value="Chromosome"/>
</dbReference>
<dbReference type="PANTHER" id="PTHR11117">
    <property type="entry name" value="SUCCINYL-COA LIGASE SUBUNIT ALPHA"/>
    <property type="match status" value="1"/>
</dbReference>
<accession>A0A0E3MBT9</accession>
<dbReference type="GO" id="GO:0005829">
    <property type="term" value="C:cytosol"/>
    <property type="evidence" value="ECO:0007669"/>
    <property type="project" value="TreeGrafter"/>
</dbReference>
<dbReference type="InterPro" id="IPR003781">
    <property type="entry name" value="CoA-bd"/>
</dbReference>
<dbReference type="HOGENOM" id="CLU_026233_1_0_9"/>
<sequence length="590" mass="64963">MLKTIIKKGSYHDSVILMLLTNKISTMDGVDKVSIMMATPANKDIFKEGGMATPELMEASANDMAIVLETKEDVIDAVLAETEEFFKNQSSKSNKKSKSEAADSWDKALDKLQDANLAVISIPGIYAALEADRALDENLNVFMFSDNVTLEDEKKLKEKAHKKGLLVMGPDCGTGIIKGIPVAFTNHVTPGKIGIVGASGTGIQELTTIIDRLGEGVTNAIGTGGRDLSEHIGAITMMDSINAMEEDNDTEVVIVISKPPAEKVRNNVMKRLRNFKKPVVTLFLGEKPEFHEENFYHAYTLDEAARIAVNLLRKENIQGNKCSVNVDKSFSAKENKTIKGYYSGGTLAAEAAMIIRDTLDLSVPLGKQEGYMLNSSGHIVIDLGDDVYTQGKPHPMIDPTKRVECMREAAKDATTGVILFDIVLGYGSHEDMAGALLPAIKELQDNAKKENRDLYFVTTICGTRQDYQNYDKQKKIMEDAGVIVCESNKHAVEVAVTLTGYKFNEITKKIMPKKTNADNTQYSVSESVRRLLQEKPKVINVGLESFSNVLKQFSCEVVQYNWAPPAGGDMQMIKALRYLRNYKFSGIGDN</sequence>
<dbReference type="InterPro" id="IPR005811">
    <property type="entry name" value="SUCC_ACL_C"/>
</dbReference>
<dbReference type="GO" id="GO:0009361">
    <property type="term" value="C:succinate-CoA ligase complex (ADP-forming)"/>
    <property type="evidence" value="ECO:0007669"/>
    <property type="project" value="TreeGrafter"/>
</dbReference>
<evidence type="ECO:0000259" key="1">
    <source>
        <dbReference type="Pfam" id="PF00549"/>
    </source>
</evidence>
<dbReference type="RefSeq" id="WP_029162272.1">
    <property type="nucleotide sequence ID" value="NZ_CP009933.1"/>
</dbReference>